<dbReference type="InterPro" id="IPR013766">
    <property type="entry name" value="Thioredoxin_domain"/>
</dbReference>
<protein>
    <recommendedName>
        <fullName evidence="6">Thioredoxin</fullName>
    </recommendedName>
</protein>
<evidence type="ECO:0000256" key="7">
    <source>
        <dbReference type="PIRSR" id="PIRSR000077-1"/>
    </source>
</evidence>
<dbReference type="GO" id="GO:0045454">
    <property type="term" value="P:cell redox homeostasis"/>
    <property type="evidence" value="ECO:0007669"/>
    <property type="project" value="TreeGrafter"/>
</dbReference>
<dbReference type="PANTHER" id="PTHR45663:SF11">
    <property type="entry name" value="GEO12009P1"/>
    <property type="match status" value="1"/>
</dbReference>
<evidence type="ECO:0000313" key="10">
    <source>
        <dbReference type="EMBL" id="NUU61691.1"/>
    </source>
</evidence>
<dbReference type="GO" id="GO:0015035">
    <property type="term" value="F:protein-disulfide reductase activity"/>
    <property type="evidence" value="ECO:0007669"/>
    <property type="project" value="InterPro"/>
</dbReference>
<evidence type="ECO:0000256" key="4">
    <source>
        <dbReference type="ARBA" id="ARBA00023157"/>
    </source>
</evidence>
<dbReference type="InterPro" id="IPR005746">
    <property type="entry name" value="Thioredoxin"/>
</dbReference>
<evidence type="ECO:0000256" key="8">
    <source>
        <dbReference type="PIRSR" id="PIRSR000077-4"/>
    </source>
</evidence>
<dbReference type="AlphaFoldDB" id="A0A850EUU5"/>
<comment type="caution">
    <text evidence="10">The sequence shown here is derived from an EMBL/GenBank/DDBJ whole genome shotgun (WGS) entry which is preliminary data.</text>
</comment>
<dbReference type="PIRSF" id="PIRSF000077">
    <property type="entry name" value="Thioredoxin"/>
    <property type="match status" value="1"/>
</dbReference>
<dbReference type="SUPFAM" id="SSF52833">
    <property type="entry name" value="Thioredoxin-like"/>
    <property type="match status" value="1"/>
</dbReference>
<dbReference type="PANTHER" id="PTHR45663">
    <property type="entry name" value="GEO12009P1"/>
    <property type="match status" value="1"/>
</dbReference>
<evidence type="ECO:0000259" key="9">
    <source>
        <dbReference type="PROSITE" id="PS51352"/>
    </source>
</evidence>
<feature type="disulfide bond" description="Redox-active" evidence="8">
    <location>
        <begin position="31"/>
        <end position="34"/>
    </location>
</feature>
<dbReference type="Pfam" id="PF00085">
    <property type="entry name" value="Thioredoxin"/>
    <property type="match status" value="1"/>
</dbReference>
<name>A0A850EUU5_9BACL</name>
<evidence type="ECO:0000256" key="6">
    <source>
        <dbReference type="PIRNR" id="PIRNR000077"/>
    </source>
</evidence>
<dbReference type="InterPro" id="IPR036249">
    <property type="entry name" value="Thioredoxin-like_sf"/>
</dbReference>
<keyword evidence="4 8" id="KW-1015">Disulfide bond</keyword>
<evidence type="ECO:0000256" key="1">
    <source>
        <dbReference type="ARBA" id="ARBA00008987"/>
    </source>
</evidence>
<reference evidence="10" key="1">
    <citation type="submission" date="2020-06" db="EMBL/GenBank/DDBJ databases">
        <title>Paenibacillus sp. nov., isolated from soil.</title>
        <authorList>
            <person name="Seo Y.L."/>
        </authorList>
    </citation>
    <scope>NUCLEOTIDE SEQUENCE [LARGE SCALE GENOMIC DNA]</scope>
    <source>
        <strain evidence="10">JW14</strain>
    </source>
</reference>
<dbReference type="GO" id="GO:0005829">
    <property type="term" value="C:cytosol"/>
    <property type="evidence" value="ECO:0007669"/>
    <property type="project" value="TreeGrafter"/>
</dbReference>
<organism evidence="10 11">
    <name type="scientific">Paenibacillus agri</name>
    <dbReference type="NCBI Taxonomy" id="2744309"/>
    <lineage>
        <taxon>Bacteria</taxon>
        <taxon>Bacillati</taxon>
        <taxon>Bacillota</taxon>
        <taxon>Bacilli</taxon>
        <taxon>Bacillales</taxon>
        <taxon>Paenibacillaceae</taxon>
        <taxon>Paenibacillus</taxon>
    </lineage>
</organism>
<dbReference type="RefSeq" id="WP_175372196.1">
    <property type="nucleotide sequence ID" value="NZ_JABWCS010000210.1"/>
</dbReference>
<feature type="active site" description="Nucleophile" evidence="7">
    <location>
        <position position="31"/>
    </location>
</feature>
<evidence type="ECO:0000256" key="2">
    <source>
        <dbReference type="ARBA" id="ARBA00022448"/>
    </source>
</evidence>
<dbReference type="PRINTS" id="PR00421">
    <property type="entry name" value="THIOREDOXIN"/>
</dbReference>
<keyword evidence="5 8" id="KW-0676">Redox-active center</keyword>
<evidence type="ECO:0000313" key="11">
    <source>
        <dbReference type="Proteomes" id="UP000564806"/>
    </source>
</evidence>
<gene>
    <name evidence="10" type="ORF">HPT30_15210</name>
</gene>
<comment type="similarity">
    <text evidence="1 6">Belongs to the thioredoxin family.</text>
</comment>
<feature type="active site" description="Nucleophile" evidence="7">
    <location>
        <position position="34"/>
    </location>
</feature>
<dbReference type="CDD" id="cd02947">
    <property type="entry name" value="TRX_family"/>
    <property type="match status" value="1"/>
</dbReference>
<dbReference type="Proteomes" id="UP000564806">
    <property type="component" value="Unassembled WGS sequence"/>
</dbReference>
<proteinExistence type="inferred from homology"/>
<dbReference type="Gene3D" id="3.40.30.10">
    <property type="entry name" value="Glutaredoxin"/>
    <property type="match status" value="1"/>
</dbReference>
<feature type="domain" description="Thioredoxin" evidence="9">
    <location>
        <begin position="1"/>
        <end position="107"/>
    </location>
</feature>
<dbReference type="EMBL" id="JABWCS010000210">
    <property type="protein sequence ID" value="NUU61691.1"/>
    <property type="molecule type" value="Genomic_DNA"/>
</dbReference>
<evidence type="ECO:0000256" key="5">
    <source>
        <dbReference type="ARBA" id="ARBA00023284"/>
    </source>
</evidence>
<sequence>MAILEVEKADSLRSKLSGEGVVLVDYGAPWCPPCKVLLPLLEELDGEYREEVTIAKVNCDNLPELASEAKVMGLPTVIVYKDGQPMEKLVGLQPKAVYQGVLNKYSGAKANH</sequence>
<dbReference type="PROSITE" id="PS51352">
    <property type="entry name" value="THIOREDOXIN_2"/>
    <property type="match status" value="1"/>
</dbReference>
<keyword evidence="11" id="KW-1185">Reference proteome</keyword>
<keyword evidence="3" id="KW-0249">Electron transport</keyword>
<feature type="site" description="Contributes to redox potential value" evidence="7">
    <location>
        <position position="32"/>
    </location>
</feature>
<evidence type="ECO:0000256" key="3">
    <source>
        <dbReference type="ARBA" id="ARBA00022982"/>
    </source>
</evidence>
<keyword evidence="2" id="KW-0813">Transport</keyword>
<feature type="site" description="Deprotonates C-terminal active site Cys" evidence="7">
    <location>
        <position position="25"/>
    </location>
</feature>
<feature type="site" description="Contributes to redox potential value" evidence="7">
    <location>
        <position position="33"/>
    </location>
</feature>
<accession>A0A850EUU5</accession>